<evidence type="ECO:0000256" key="2">
    <source>
        <dbReference type="PROSITE-ProRule" id="PRU00035"/>
    </source>
</evidence>
<keyword evidence="1 2" id="KW-0103">Bromodomain</keyword>
<dbReference type="Pfam" id="PF00439">
    <property type="entry name" value="Bromodomain"/>
    <property type="match status" value="1"/>
</dbReference>
<dbReference type="PANTHER" id="PTHR15398:SF4">
    <property type="entry name" value="BROMODOMAIN-CONTAINING PROTEIN 8 ISOFORM X1"/>
    <property type="match status" value="1"/>
</dbReference>
<dbReference type="GO" id="GO:0035267">
    <property type="term" value="C:NuA4 histone acetyltransferase complex"/>
    <property type="evidence" value="ECO:0007669"/>
    <property type="project" value="TreeGrafter"/>
</dbReference>
<dbReference type="InterPro" id="IPR001487">
    <property type="entry name" value="Bromodomain"/>
</dbReference>
<dbReference type="RefSeq" id="XP_004828734.1">
    <property type="nucleotide sequence ID" value="XM_004828677.1"/>
</dbReference>
<evidence type="ECO:0000256" key="1">
    <source>
        <dbReference type="ARBA" id="ARBA00023117"/>
    </source>
</evidence>
<protein>
    <recommendedName>
        <fullName evidence="3">Bromo domain-containing protein</fullName>
    </recommendedName>
</protein>
<dbReference type="AlphaFoldDB" id="L0AUZ8"/>
<dbReference type="CDD" id="cd04369">
    <property type="entry name" value="Bromodomain"/>
    <property type="match status" value="1"/>
</dbReference>
<keyword evidence="5" id="KW-1185">Reference proteome</keyword>
<evidence type="ECO:0000313" key="4">
    <source>
        <dbReference type="EMBL" id="AFZ79068.1"/>
    </source>
</evidence>
<dbReference type="PROSITE" id="PS50014">
    <property type="entry name" value="BROMODOMAIN_2"/>
    <property type="match status" value="1"/>
</dbReference>
<dbReference type="VEuPathDB" id="PiroplasmaDB:BEWA_019130"/>
<feature type="domain" description="Bromo" evidence="3">
    <location>
        <begin position="24"/>
        <end position="98"/>
    </location>
</feature>
<evidence type="ECO:0000259" key="3">
    <source>
        <dbReference type="PROSITE" id="PS50014"/>
    </source>
</evidence>
<dbReference type="OrthoDB" id="21449at2759"/>
<dbReference type="EMBL" id="CP001669">
    <property type="protein sequence ID" value="AFZ79068.1"/>
    <property type="molecule type" value="Genomic_DNA"/>
</dbReference>
<reference evidence="4 5" key="1">
    <citation type="journal article" date="2012" name="BMC Genomics">
        <title>Comparative genomic analysis and phylogenetic position of Theileria equi.</title>
        <authorList>
            <person name="Kappmeyer L.S."/>
            <person name="Thiagarajan M."/>
            <person name="Herndon D.R."/>
            <person name="Ramsay J.D."/>
            <person name="Caler E."/>
            <person name="Djikeng A."/>
            <person name="Gillespie J.J."/>
            <person name="Lau A.O."/>
            <person name="Roalson E.H."/>
            <person name="Silva J.C."/>
            <person name="Silva M.G."/>
            <person name="Suarez C.E."/>
            <person name="Ueti M.W."/>
            <person name="Nene V.M."/>
            <person name="Mealey R.H."/>
            <person name="Knowles D.P."/>
            <person name="Brayton K.A."/>
        </authorList>
    </citation>
    <scope>NUCLEOTIDE SEQUENCE [LARGE SCALE GENOMIC DNA]</scope>
    <source>
        <strain evidence="4 5">WA</strain>
    </source>
</reference>
<dbReference type="STRING" id="1537102.L0AUZ8"/>
<dbReference type="SUPFAM" id="SSF47370">
    <property type="entry name" value="Bromodomain"/>
    <property type="match status" value="1"/>
</dbReference>
<dbReference type="PRINTS" id="PR00503">
    <property type="entry name" value="BROMODOMAIN"/>
</dbReference>
<name>L0AUZ8_THEEQ</name>
<proteinExistence type="predicted"/>
<dbReference type="eggNOG" id="KOG1474">
    <property type="taxonomic scope" value="Eukaryota"/>
</dbReference>
<gene>
    <name evidence="4" type="ORF">BEWA_019130</name>
</gene>
<dbReference type="InterPro" id="IPR036427">
    <property type="entry name" value="Bromodomain-like_sf"/>
</dbReference>
<accession>L0AUZ8</accession>
<dbReference type="GeneID" id="15803706"/>
<dbReference type="Proteomes" id="UP000031512">
    <property type="component" value="Chromosome 1"/>
</dbReference>
<dbReference type="PANTHER" id="PTHR15398">
    <property type="entry name" value="BROMODOMAIN-CONTAINING PROTEIN 8"/>
    <property type="match status" value="1"/>
</dbReference>
<evidence type="ECO:0000313" key="5">
    <source>
        <dbReference type="Proteomes" id="UP000031512"/>
    </source>
</evidence>
<dbReference type="KEGG" id="beq:BEWA_019130"/>
<dbReference type="Gene3D" id="1.20.920.10">
    <property type="entry name" value="Bromodomain-like"/>
    <property type="match status" value="2"/>
</dbReference>
<dbReference type="PROSITE" id="PS00633">
    <property type="entry name" value="BROMODOMAIN_1"/>
    <property type="match status" value="1"/>
</dbReference>
<dbReference type="SMART" id="SM00297">
    <property type="entry name" value="BROMO"/>
    <property type="match status" value="1"/>
</dbReference>
<dbReference type="InterPro" id="IPR018359">
    <property type="entry name" value="Bromodomain_CS"/>
</dbReference>
<sequence>MESQHSWTKYCLDVVVKKMRGDRYGTLFASPVLEASDSIISPAIKENYRLVIQNPMDYKTVRTKLENNMYDEPQEFHSDMVLIYENCIKFNPPVGTSKWVHDAAKSNLKKYLKLWEQSEPTILAYFKRGPVVTHSAALTQEISVSDESKTYGTPKFRLNLQKIHEYKLRKGFINQPPQEIKEAVTTTLENDTPTVREFYDIDELDKTLLEGTPELPSIMSKQDNGILCVSWLSENECNRLFPNCSIIGLTDDKPSYNFSDVAIRCIYNQLYLSDLGPPGKLEHIPDESDSEPIVDHTLQQHNRIYFNISKHTSKQDIKSIFCMDENPNPIRSIFGVEETSPRKSIFNIKMEGKRARSDADWTFPSKKQASLTLNGTTDVSIGDRDPVCIPESTDMKESISTDLPEVHLDKFMDSEISSNISNLTSFARIELRMNSTISIDSTTEAVLKKNEFIKILNIGEFVDILCEPSISLLSSSSGFFKIDESEFKHRNSILKHIRLFLVNCAQVLVQVSKEYETLPKLVLKGKSQMSSVESLQCEAKIGNLKNLPFFQLPSAGGICYCADLDILWRTQFINNALPTPLLALHIILEI</sequence>
<organism evidence="4 5">
    <name type="scientific">Theileria equi strain WA</name>
    <dbReference type="NCBI Taxonomy" id="1537102"/>
    <lineage>
        <taxon>Eukaryota</taxon>
        <taxon>Sar</taxon>
        <taxon>Alveolata</taxon>
        <taxon>Apicomplexa</taxon>
        <taxon>Aconoidasida</taxon>
        <taxon>Piroplasmida</taxon>
        <taxon>Theileriidae</taxon>
        <taxon>Theileria</taxon>
    </lineage>
</organism>